<dbReference type="Proteomes" id="UP001497700">
    <property type="component" value="Unassembled WGS sequence"/>
</dbReference>
<organism evidence="1 2">
    <name type="scientific">Hypoxylon rubiginosum</name>
    <dbReference type="NCBI Taxonomy" id="110542"/>
    <lineage>
        <taxon>Eukaryota</taxon>
        <taxon>Fungi</taxon>
        <taxon>Dikarya</taxon>
        <taxon>Ascomycota</taxon>
        <taxon>Pezizomycotina</taxon>
        <taxon>Sordariomycetes</taxon>
        <taxon>Xylariomycetidae</taxon>
        <taxon>Xylariales</taxon>
        <taxon>Hypoxylaceae</taxon>
        <taxon>Hypoxylon</taxon>
    </lineage>
</organism>
<proteinExistence type="predicted"/>
<sequence length="585" mass="65036">MLSFNSNSHDDGRGPKTPEPLSTGDELQLPSPPRPRLRLKRRHVSNHLNAPATQQFLASVAAADMPVPSIEVEAHDPDSMDIYEQLHARAFSPPKTPAIELEPPQSIKFPDWYVESEWSCSESDSSPEYESSRPSTAFSTQTSASLFSQLSHASEDGDCMSPELTAQEFPKLDADTNIEVSRKERPRKAPWTKAMDSHLWSTYLLYLQDPRVTPIRTGRSQIPPNGVCLRVARQAKRSWKGSKNHLTTDTKSGSSTPTAEASKPYMEWPHTCAATRAHLRELCRIKVITTPGQHKSPSPAPFHKAAHRRWNRRSTPARTPSVFSAQDMAFSLAVSTADTMRPDAPLAQLTSSQSEPFPELVEDVRQRMEATPETPSTELPRLSSPGVAKSYGPSSSSTFAANINIARQSNTLDSRKLLKSPVRLTRSRSGTQKRRSVKSLEDLPRKRPSIAAAFWRETTESSENLAQHQQWKNQSDDVFTPITLGESILSPLEAEHSSETPSIQPRRLGSPFSGSNSFPNRLSAPINFNLTALRRPFATVQQPNEASSVAQSSPRSSLASRLAYLDQRLKELRNRGDRRRSQSPL</sequence>
<evidence type="ECO:0000313" key="1">
    <source>
        <dbReference type="EMBL" id="KAI4870435.1"/>
    </source>
</evidence>
<comment type="caution">
    <text evidence="1">The sequence shown here is derived from an EMBL/GenBank/DDBJ whole genome shotgun (WGS) entry which is preliminary data.</text>
</comment>
<evidence type="ECO:0000313" key="2">
    <source>
        <dbReference type="Proteomes" id="UP001497700"/>
    </source>
</evidence>
<protein>
    <submittedName>
        <fullName evidence="1">Uncharacterized protein</fullName>
    </submittedName>
</protein>
<reference evidence="1 2" key="1">
    <citation type="journal article" date="2022" name="New Phytol.">
        <title>Ecological generalism drives hyperdiversity of secondary metabolite gene clusters in xylarialean endophytes.</title>
        <authorList>
            <person name="Franco M.E.E."/>
            <person name="Wisecaver J.H."/>
            <person name="Arnold A.E."/>
            <person name="Ju Y.M."/>
            <person name="Slot J.C."/>
            <person name="Ahrendt S."/>
            <person name="Moore L.P."/>
            <person name="Eastman K.E."/>
            <person name="Scott K."/>
            <person name="Konkel Z."/>
            <person name="Mondo S.J."/>
            <person name="Kuo A."/>
            <person name="Hayes R.D."/>
            <person name="Haridas S."/>
            <person name="Andreopoulos B."/>
            <person name="Riley R."/>
            <person name="LaButti K."/>
            <person name="Pangilinan J."/>
            <person name="Lipzen A."/>
            <person name="Amirebrahimi M."/>
            <person name="Yan J."/>
            <person name="Adam C."/>
            <person name="Keymanesh K."/>
            <person name="Ng V."/>
            <person name="Louie K."/>
            <person name="Northen T."/>
            <person name="Drula E."/>
            <person name="Henrissat B."/>
            <person name="Hsieh H.M."/>
            <person name="Youens-Clark K."/>
            <person name="Lutzoni F."/>
            <person name="Miadlikowska J."/>
            <person name="Eastwood D.C."/>
            <person name="Hamelin R.C."/>
            <person name="Grigoriev I.V."/>
            <person name="U'Ren J.M."/>
        </authorList>
    </citation>
    <scope>NUCLEOTIDE SEQUENCE [LARGE SCALE GENOMIC DNA]</scope>
    <source>
        <strain evidence="1 2">CBS 119005</strain>
    </source>
</reference>
<accession>A0ACB9ZGU5</accession>
<keyword evidence="2" id="KW-1185">Reference proteome</keyword>
<dbReference type="EMBL" id="MU393424">
    <property type="protein sequence ID" value="KAI4870435.1"/>
    <property type="molecule type" value="Genomic_DNA"/>
</dbReference>
<name>A0ACB9ZGU5_9PEZI</name>
<gene>
    <name evidence="1" type="ORF">F4820DRAFT_255779</name>
</gene>